<name>A0A0K2VBW8_LEPSM</name>
<reference evidence="1" key="1">
    <citation type="submission" date="2014-05" db="EMBL/GenBank/DDBJ databases">
        <authorList>
            <person name="Chronopoulou M."/>
        </authorList>
    </citation>
    <scope>NUCLEOTIDE SEQUENCE</scope>
    <source>
        <tissue evidence="1">Whole organism</tissue>
    </source>
</reference>
<evidence type="ECO:0000313" key="1">
    <source>
        <dbReference type="EMBL" id="CDW47406.1"/>
    </source>
</evidence>
<accession>A0A0K2VBW8</accession>
<dbReference type="EMBL" id="HACA01030045">
    <property type="protein sequence ID" value="CDW47406.1"/>
    <property type="molecule type" value="Transcribed_RNA"/>
</dbReference>
<protein>
    <submittedName>
        <fullName evidence="1">Uncharacterized protein</fullName>
    </submittedName>
</protein>
<sequence>MNMIILNLKK</sequence>
<organism evidence="1">
    <name type="scientific">Lepeophtheirus salmonis</name>
    <name type="common">Salmon louse</name>
    <name type="synonym">Caligus salmonis</name>
    <dbReference type="NCBI Taxonomy" id="72036"/>
    <lineage>
        <taxon>Eukaryota</taxon>
        <taxon>Metazoa</taxon>
        <taxon>Ecdysozoa</taxon>
        <taxon>Arthropoda</taxon>
        <taxon>Crustacea</taxon>
        <taxon>Multicrustacea</taxon>
        <taxon>Hexanauplia</taxon>
        <taxon>Copepoda</taxon>
        <taxon>Siphonostomatoida</taxon>
        <taxon>Caligidae</taxon>
        <taxon>Lepeophtheirus</taxon>
    </lineage>
</organism>
<proteinExistence type="predicted"/>